<keyword evidence="3" id="KW-1185">Reference proteome</keyword>
<dbReference type="AlphaFoldDB" id="A0A5C2RV23"/>
<accession>A0A5C2RV23</accession>
<proteinExistence type="predicted"/>
<dbReference type="Proteomes" id="UP000313359">
    <property type="component" value="Unassembled WGS sequence"/>
</dbReference>
<reference evidence="2" key="1">
    <citation type="journal article" date="2018" name="Genome Biol. Evol.">
        <title>Genomics and development of Lentinus tigrinus, a white-rot wood-decaying mushroom with dimorphic fruiting bodies.</title>
        <authorList>
            <person name="Wu B."/>
            <person name="Xu Z."/>
            <person name="Knudson A."/>
            <person name="Carlson A."/>
            <person name="Chen N."/>
            <person name="Kovaka S."/>
            <person name="LaButti K."/>
            <person name="Lipzen A."/>
            <person name="Pennachio C."/>
            <person name="Riley R."/>
            <person name="Schakwitz W."/>
            <person name="Umezawa K."/>
            <person name="Ohm R.A."/>
            <person name="Grigoriev I.V."/>
            <person name="Nagy L.G."/>
            <person name="Gibbons J."/>
            <person name="Hibbett D."/>
        </authorList>
    </citation>
    <scope>NUCLEOTIDE SEQUENCE [LARGE SCALE GENOMIC DNA]</scope>
    <source>
        <strain evidence="2">ALCF2SS1-6</strain>
    </source>
</reference>
<gene>
    <name evidence="2" type="ORF">L227DRAFT_301988</name>
</gene>
<dbReference type="EMBL" id="ML122294">
    <property type="protein sequence ID" value="RPD55568.1"/>
    <property type="molecule type" value="Genomic_DNA"/>
</dbReference>
<feature type="region of interest" description="Disordered" evidence="1">
    <location>
        <begin position="26"/>
        <end position="59"/>
    </location>
</feature>
<organism evidence="2 3">
    <name type="scientific">Lentinus tigrinus ALCF2SS1-6</name>
    <dbReference type="NCBI Taxonomy" id="1328759"/>
    <lineage>
        <taxon>Eukaryota</taxon>
        <taxon>Fungi</taxon>
        <taxon>Dikarya</taxon>
        <taxon>Basidiomycota</taxon>
        <taxon>Agaricomycotina</taxon>
        <taxon>Agaricomycetes</taxon>
        <taxon>Polyporales</taxon>
        <taxon>Polyporaceae</taxon>
        <taxon>Lentinus</taxon>
    </lineage>
</organism>
<evidence type="ECO:0000256" key="1">
    <source>
        <dbReference type="SAM" id="MobiDB-lite"/>
    </source>
</evidence>
<evidence type="ECO:0000313" key="3">
    <source>
        <dbReference type="Proteomes" id="UP000313359"/>
    </source>
</evidence>
<sequence>MRIARATTTALGAGYGLAEAILVNGGRGTEGIGRRGTGRPESEKGGAGVGVYGETTEGKRRGPEWIREFVRGSRRFGHERRRESTTRRHTGD</sequence>
<feature type="compositionally biased region" description="Gly residues" evidence="1">
    <location>
        <begin position="26"/>
        <end position="35"/>
    </location>
</feature>
<feature type="compositionally biased region" description="Basic and acidic residues" evidence="1">
    <location>
        <begin position="80"/>
        <end position="92"/>
    </location>
</feature>
<feature type="region of interest" description="Disordered" evidence="1">
    <location>
        <begin position="73"/>
        <end position="92"/>
    </location>
</feature>
<protein>
    <submittedName>
        <fullName evidence="2">Uncharacterized protein</fullName>
    </submittedName>
</protein>
<name>A0A5C2RV23_9APHY</name>
<evidence type="ECO:0000313" key="2">
    <source>
        <dbReference type="EMBL" id="RPD55568.1"/>
    </source>
</evidence>